<feature type="domain" description="Nudix hydrolase" evidence="9">
    <location>
        <begin position="36"/>
        <end position="174"/>
    </location>
</feature>
<evidence type="ECO:0000313" key="11">
    <source>
        <dbReference type="Proteomes" id="UP000592181"/>
    </source>
</evidence>
<dbReference type="Proteomes" id="UP000592181">
    <property type="component" value="Unassembled WGS sequence"/>
</dbReference>
<comment type="cofactor">
    <cofactor evidence="1">
        <name>Mn(2+)</name>
        <dbReference type="ChEBI" id="CHEBI:29035"/>
    </cofactor>
</comment>
<sequence>MTGPSTPPAWLQQTEQRLLADLPEWFTRFAPPADAERRAAVLMLLGEGDDGRVDIVLTERSSRLRSHAGQVSFPGGGLDPGETPEQAALREAWEEVGVEPDSVDVLASFPGLYLSPSRNAVTPVLGWWREPGELGVVDPGEVGRVVRVPIEELVDPERRFTVTGPSGYSGPGFDVADLFVWGFTAQLLAVLLDAAGQSRPWDESVRRRLPMRYVLPYLKPGGRR</sequence>
<dbReference type="InterPro" id="IPR015797">
    <property type="entry name" value="NUDIX_hydrolase-like_dom_sf"/>
</dbReference>
<accession>A0A852X6Y3</accession>
<evidence type="ECO:0000259" key="9">
    <source>
        <dbReference type="PROSITE" id="PS51462"/>
    </source>
</evidence>
<name>A0A852X6Y3_9MICO</name>
<reference evidence="10 11" key="1">
    <citation type="submission" date="2020-07" db="EMBL/GenBank/DDBJ databases">
        <title>Sequencing the genomes of 1000 actinobacteria strains.</title>
        <authorList>
            <person name="Klenk H.-P."/>
        </authorList>
    </citation>
    <scope>NUCLEOTIDE SEQUENCE [LARGE SCALE GENOMIC DNA]</scope>
    <source>
        <strain evidence="10 11">DSM 24723</strain>
    </source>
</reference>
<proteinExistence type="inferred from homology"/>
<evidence type="ECO:0000256" key="8">
    <source>
        <dbReference type="RuleBase" id="RU003476"/>
    </source>
</evidence>
<dbReference type="EMBL" id="JACBZX010000001">
    <property type="protein sequence ID" value="NYG36014.1"/>
    <property type="molecule type" value="Genomic_DNA"/>
</dbReference>
<dbReference type="PROSITE" id="PS00893">
    <property type="entry name" value="NUDIX_BOX"/>
    <property type="match status" value="1"/>
</dbReference>
<evidence type="ECO:0000313" key="10">
    <source>
        <dbReference type="EMBL" id="NYG36014.1"/>
    </source>
</evidence>
<dbReference type="GO" id="GO:0010945">
    <property type="term" value="F:coenzyme A diphosphatase activity"/>
    <property type="evidence" value="ECO:0007669"/>
    <property type="project" value="InterPro"/>
</dbReference>
<comment type="cofactor">
    <cofactor evidence="2">
        <name>Mg(2+)</name>
        <dbReference type="ChEBI" id="CHEBI:18420"/>
    </cofactor>
</comment>
<dbReference type="InterPro" id="IPR045121">
    <property type="entry name" value="CoAse"/>
</dbReference>
<dbReference type="PANTHER" id="PTHR12992:SF11">
    <property type="entry name" value="MITOCHONDRIAL COENZYME A DIPHOSPHATASE NUDT8"/>
    <property type="match status" value="1"/>
</dbReference>
<keyword evidence="5 8" id="KW-0378">Hydrolase</keyword>
<evidence type="ECO:0000256" key="1">
    <source>
        <dbReference type="ARBA" id="ARBA00001936"/>
    </source>
</evidence>
<dbReference type="RefSeq" id="WP_343036924.1">
    <property type="nucleotide sequence ID" value="NZ_JACBZX010000001.1"/>
</dbReference>
<dbReference type="InterPro" id="IPR020084">
    <property type="entry name" value="NUDIX_hydrolase_CS"/>
</dbReference>
<organism evidence="10 11">
    <name type="scientific">Janibacter alkaliphilus</name>
    <dbReference type="NCBI Taxonomy" id="1069963"/>
    <lineage>
        <taxon>Bacteria</taxon>
        <taxon>Bacillati</taxon>
        <taxon>Actinomycetota</taxon>
        <taxon>Actinomycetes</taxon>
        <taxon>Micrococcales</taxon>
        <taxon>Intrasporangiaceae</taxon>
        <taxon>Janibacter</taxon>
    </lineage>
</organism>
<evidence type="ECO:0000256" key="5">
    <source>
        <dbReference type="ARBA" id="ARBA00022801"/>
    </source>
</evidence>
<keyword evidence="6" id="KW-0460">Magnesium</keyword>
<evidence type="ECO:0000256" key="7">
    <source>
        <dbReference type="ARBA" id="ARBA00023211"/>
    </source>
</evidence>
<keyword evidence="7" id="KW-0464">Manganese</keyword>
<protein>
    <submittedName>
        <fullName evidence="10">8-oxo-dGTP pyrophosphatase MutT (NUDIX family)</fullName>
    </submittedName>
</protein>
<comment type="similarity">
    <text evidence="3 8">Belongs to the Nudix hydrolase family.</text>
</comment>
<dbReference type="PANTHER" id="PTHR12992">
    <property type="entry name" value="NUDIX HYDROLASE"/>
    <property type="match status" value="1"/>
</dbReference>
<evidence type="ECO:0000256" key="4">
    <source>
        <dbReference type="ARBA" id="ARBA00022723"/>
    </source>
</evidence>
<keyword evidence="11" id="KW-1185">Reference proteome</keyword>
<evidence type="ECO:0000256" key="6">
    <source>
        <dbReference type="ARBA" id="ARBA00022842"/>
    </source>
</evidence>
<dbReference type="SUPFAM" id="SSF55811">
    <property type="entry name" value="Nudix"/>
    <property type="match status" value="1"/>
</dbReference>
<dbReference type="InterPro" id="IPR000086">
    <property type="entry name" value="NUDIX_hydrolase_dom"/>
</dbReference>
<keyword evidence="4" id="KW-0479">Metal-binding</keyword>
<dbReference type="CDD" id="cd03426">
    <property type="entry name" value="NUDIX_CoAse_Nudt7"/>
    <property type="match status" value="1"/>
</dbReference>
<evidence type="ECO:0000256" key="3">
    <source>
        <dbReference type="ARBA" id="ARBA00005582"/>
    </source>
</evidence>
<dbReference type="GO" id="GO:0046872">
    <property type="term" value="F:metal ion binding"/>
    <property type="evidence" value="ECO:0007669"/>
    <property type="project" value="UniProtKB-KW"/>
</dbReference>
<dbReference type="PRINTS" id="PR00502">
    <property type="entry name" value="NUDIXFAMILY"/>
</dbReference>
<dbReference type="Pfam" id="PF00293">
    <property type="entry name" value="NUDIX"/>
    <property type="match status" value="1"/>
</dbReference>
<evidence type="ECO:0000256" key="2">
    <source>
        <dbReference type="ARBA" id="ARBA00001946"/>
    </source>
</evidence>
<gene>
    <name evidence="10" type="ORF">BJY28_000483</name>
</gene>
<dbReference type="AlphaFoldDB" id="A0A852X6Y3"/>
<dbReference type="PROSITE" id="PS51462">
    <property type="entry name" value="NUDIX"/>
    <property type="match status" value="1"/>
</dbReference>
<dbReference type="Gene3D" id="3.90.79.10">
    <property type="entry name" value="Nucleoside Triphosphate Pyrophosphohydrolase"/>
    <property type="match status" value="1"/>
</dbReference>
<dbReference type="InterPro" id="IPR020476">
    <property type="entry name" value="Nudix_hydrolase"/>
</dbReference>
<comment type="caution">
    <text evidence="10">The sequence shown here is derived from an EMBL/GenBank/DDBJ whole genome shotgun (WGS) entry which is preliminary data.</text>
</comment>